<name>A0A2P5CIA1_TREOI</name>
<dbReference type="EMBL" id="JXTC01000362">
    <property type="protein sequence ID" value="PON60715.1"/>
    <property type="molecule type" value="Genomic_DNA"/>
</dbReference>
<gene>
    <name evidence="2" type="ORF">TorRG33x02_284020</name>
</gene>
<sequence length="63" mass="6924">MGMVIKKPSPIRPIAIPIGLSTTYIVLTPFLGRGYITPWWSAVSFWSLGLSLWVACNMNADQG</sequence>
<keyword evidence="1" id="KW-0812">Transmembrane</keyword>
<keyword evidence="3" id="KW-1185">Reference proteome</keyword>
<comment type="caution">
    <text evidence="2">The sequence shown here is derived from an EMBL/GenBank/DDBJ whole genome shotgun (WGS) entry which is preliminary data.</text>
</comment>
<organism evidence="2 3">
    <name type="scientific">Trema orientale</name>
    <name type="common">Charcoal tree</name>
    <name type="synonym">Celtis orientalis</name>
    <dbReference type="NCBI Taxonomy" id="63057"/>
    <lineage>
        <taxon>Eukaryota</taxon>
        <taxon>Viridiplantae</taxon>
        <taxon>Streptophyta</taxon>
        <taxon>Embryophyta</taxon>
        <taxon>Tracheophyta</taxon>
        <taxon>Spermatophyta</taxon>
        <taxon>Magnoliopsida</taxon>
        <taxon>eudicotyledons</taxon>
        <taxon>Gunneridae</taxon>
        <taxon>Pentapetalae</taxon>
        <taxon>rosids</taxon>
        <taxon>fabids</taxon>
        <taxon>Rosales</taxon>
        <taxon>Cannabaceae</taxon>
        <taxon>Trema</taxon>
    </lineage>
</organism>
<keyword evidence="1" id="KW-0472">Membrane</keyword>
<feature type="non-terminal residue" evidence="2">
    <location>
        <position position="63"/>
    </location>
</feature>
<dbReference type="Proteomes" id="UP000237000">
    <property type="component" value="Unassembled WGS sequence"/>
</dbReference>
<protein>
    <submittedName>
        <fullName evidence="2">Uncharacterized protein</fullName>
    </submittedName>
</protein>
<evidence type="ECO:0000313" key="3">
    <source>
        <dbReference type="Proteomes" id="UP000237000"/>
    </source>
</evidence>
<proteinExistence type="predicted"/>
<evidence type="ECO:0000256" key="1">
    <source>
        <dbReference type="SAM" id="Phobius"/>
    </source>
</evidence>
<reference evidence="3" key="1">
    <citation type="submission" date="2016-06" db="EMBL/GenBank/DDBJ databases">
        <title>Parallel loss of symbiosis genes in relatives of nitrogen-fixing non-legume Parasponia.</title>
        <authorList>
            <person name="Van Velzen R."/>
            <person name="Holmer R."/>
            <person name="Bu F."/>
            <person name="Rutten L."/>
            <person name="Van Zeijl A."/>
            <person name="Liu W."/>
            <person name="Santuari L."/>
            <person name="Cao Q."/>
            <person name="Sharma T."/>
            <person name="Shen D."/>
            <person name="Roswanjaya Y."/>
            <person name="Wardhani T."/>
            <person name="Kalhor M.S."/>
            <person name="Jansen J."/>
            <person name="Van den Hoogen J."/>
            <person name="Gungor B."/>
            <person name="Hartog M."/>
            <person name="Hontelez J."/>
            <person name="Verver J."/>
            <person name="Yang W.-C."/>
            <person name="Schijlen E."/>
            <person name="Repin R."/>
            <person name="Schilthuizen M."/>
            <person name="Schranz E."/>
            <person name="Heidstra R."/>
            <person name="Miyata K."/>
            <person name="Fedorova E."/>
            <person name="Kohlen W."/>
            <person name="Bisseling T."/>
            <person name="Smit S."/>
            <person name="Geurts R."/>
        </authorList>
    </citation>
    <scope>NUCLEOTIDE SEQUENCE [LARGE SCALE GENOMIC DNA]</scope>
    <source>
        <strain evidence="3">cv. RG33-2</strain>
    </source>
</reference>
<feature type="transmembrane region" description="Helical" evidence="1">
    <location>
        <begin position="12"/>
        <end position="32"/>
    </location>
</feature>
<feature type="transmembrane region" description="Helical" evidence="1">
    <location>
        <begin position="38"/>
        <end position="56"/>
    </location>
</feature>
<accession>A0A2P5CIA1</accession>
<dbReference type="InParanoid" id="A0A2P5CIA1"/>
<keyword evidence="1" id="KW-1133">Transmembrane helix</keyword>
<evidence type="ECO:0000313" key="2">
    <source>
        <dbReference type="EMBL" id="PON60715.1"/>
    </source>
</evidence>
<dbReference type="AlphaFoldDB" id="A0A2P5CIA1"/>